<feature type="transmembrane region" description="Helical" evidence="1">
    <location>
        <begin position="6"/>
        <end position="24"/>
    </location>
</feature>
<evidence type="ECO:0000313" key="3">
    <source>
        <dbReference type="Proteomes" id="UP000275394"/>
    </source>
</evidence>
<dbReference type="AlphaFoldDB" id="A0A3N2DGW9"/>
<reference evidence="2 3" key="1">
    <citation type="submission" date="2018-11" db="EMBL/GenBank/DDBJ databases">
        <title>Genomic Encyclopedia of Type Strains, Phase IV (KMG-IV): sequencing the most valuable type-strain genomes for metagenomic binning, comparative biology and taxonomic classification.</title>
        <authorList>
            <person name="Goeker M."/>
        </authorList>
    </citation>
    <scope>NUCLEOTIDE SEQUENCE [LARGE SCALE GENOMIC DNA]</scope>
    <source>
        <strain evidence="2 3">DSM 100316</strain>
    </source>
</reference>
<gene>
    <name evidence="2" type="ORF">EDC56_3252</name>
</gene>
<keyword evidence="1" id="KW-0472">Membrane</keyword>
<keyword evidence="1" id="KW-1133">Transmembrane helix</keyword>
<dbReference type="EMBL" id="RKHR01000006">
    <property type="protein sequence ID" value="ROR99012.1"/>
    <property type="molecule type" value="Genomic_DNA"/>
</dbReference>
<accession>A0A3N2DGW9</accession>
<evidence type="ECO:0000256" key="1">
    <source>
        <dbReference type="SAM" id="Phobius"/>
    </source>
</evidence>
<dbReference type="OrthoDB" id="7595812at2"/>
<proteinExistence type="predicted"/>
<feature type="transmembrane region" description="Helical" evidence="1">
    <location>
        <begin position="31"/>
        <end position="49"/>
    </location>
</feature>
<organism evidence="2 3">
    <name type="scientific">Sinobacterium caligoides</name>
    <dbReference type="NCBI Taxonomy" id="933926"/>
    <lineage>
        <taxon>Bacteria</taxon>
        <taxon>Pseudomonadati</taxon>
        <taxon>Pseudomonadota</taxon>
        <taxon>Gammaproteobacteria</taxon>
        <taxon>Cellvibrionales</taxon>
        <taxon>Spongiibacteraceae</taxon>
        <taxon>Sinobacterium</taxon>
    </lineage>
</organism>
<keyword evidence="3" id="KW-1185">Reference proteome</keyword>
<keyword evidence="1" id="KW-0812">Transmembrane</keyword>
<name>A0A3N2DGW9_9GAMM</name>
<comment type="caution">
    <text evidence="2">The sequence shown here is derived from an EMBL/GenBank/DDBJ whole genome shotgun (WGS) entry which is preliminary data.</text>
</comment>
<dbReference type="Proteomes" id="UP000275394">
    <property type="component" value="Unassembled WGS sequence"/>
</dbReference>
<evidence type="ECO:0000313" key="2">
    <source>
        <dbReference type="EMBL" id="ROR99012.1"/>
    </source>
</evidence>
<protein>
    <submittedName>
        <fullName evidence="2">Uncharacterized protein</fullName>
    </submittedName>
</protein>
<dbReference type="RefSeq" id="WP_123713578.1">
    <property type="nucleotide sequence ID" value="NZ_RKHR01000006.1"/>
</dbReference>
<sequence length="204" mass="23345">MVYYLLIAIVFLIFLTSLIVFYAYKTLPKKYFFLIIFILIATSLMTLKITEKNVIVGSIPSALKVDEVLYNNEESWGFGPGGNEAGIRVFQLTPSVVSEIKAKGISFFQNMAVDRSQRRMTRSFTEWNVTPVKSTRYWKRSKETEILDIYDYVCAYGFCIDIDSEMVELANQMVNESGNFYSFGRIGLIIVSPSKKTVVYLYNG</sequence>